<protein>
    <submittedName>
        <fullName evidence="1">Uncharacterized protein</fullName>
    </submittedName>
</protein>
<dbReference type="EMBL" id="FNOY01000069">
    <property type="protein sequence ID" value="SDY84816.1"/>
    <property type="molecule type" value="Genomic_DNA"/>
</dbReference>
<sequence>MQLLTDQNFNKNFIYSAILSITELMPMSQSNGLISFLRHYGPIPAGDNMYDELIQTEIERHGIDPAIHINPAKLREVQENFGVLEPRNIILTGTAGDGKTFHCRQIWDAFGGDPEHWNTGKKIVSLTLPVSGKALTIVKDLSELTLEEKNRLLINLASSVAGKSTVNVYLIAANDGQLLASWRDWSDIQGEDEYRIFKIVEEMLVEERTNDDALNLNLYNLSRLDASEHYQELVEQVAEHPQWSQCDGCNLLNSDGSTTCPIRINRERLRNGSNGSVFRKRLGELMKLARANRMHIPIRDLLLLCVNILLGDRQGRQILLTCQTAKNRAEKEDYRLTNPYANVFGMNLPERQRQQYQVFNILEAFGIGRETDNKFDNLLIYGSYSDSKLYKDLVSKDNYYGASAYEPYLRDYLEGDRENIDEFMRALSRQRQRLFFSLPTESVLNPWRLTVYQASGQFLEFIDGLENGGDVSRTTELLVRGLNRTFCGMMIDDGTKLYLASSGGDGRGRIASLLNYDLPTIKHRRDPYLNFSIGADKATPCMQIVDPAAEDDGIVDSLTLQLTHFEYLLRVACGSLPASFSRQCNEDFLDFKLRLIKRLDDLIGEEPSSDEVSLQALTVDEHGRVHPDNIRIRVGS</sequence>
<organism evidence="1 2">
    <name type="scientific">Nitrosomonas halophila</name>
    <dbReference type="NCBI Taxonomy" id="44576"/>
    <lineage>
        <taxon>Bacteria</taxon>
        <taxon>Pseudomonadati</taxon>
        <taxon>Pseudomonadota</taxon>
        <taxon>Betaproteobacteria</taxon>
        <taxon>Nitrosomonadales</taxon>
        <taxon>Nitrosomonadaceae</taxon>
        <taxon>Nitrosomonas</taxon>
    </lineage>
</organism>
<keyword evidence="2" id="KW-1185">Reference proteome</keyword>
<evidence type="ECO:0000313" key="1">
    <source>
        <dbReference type="EMBL" id="SDY84816.1"/>
    </source>
</evidence>
<dbReference type="Proteomes" id="UP000198640">
    <property type="component" value="Unassembled WGS sequence"/>
</dbReference>
<evidence type="ECO:0000313" key="2">
    <source>
        <dbReference type="Proteomes" id="UP000198640"/>
    </source>
</evidence>
<proteinExistence type="predicted"/>
<accession>A0A1H3N7G8</accession>
<reference evidence="1 2" key="1">
    <citation type="submission" date="2016-10" db="EMBL/GenBank/DDBJ databases">
        <authorList>
            <person name="de Groot N.N."/>
        </authorList>
    </citation>
    <scope>NUCLEOTIDE SEQUENCE [LARGE SCALE GENOMIC DNA]</scope>
    <source>
        <strain evidence="1 2">Nm1</strain>
    </source>
</reference>
<dbReference type="STRING" id="44576.SAMN05421881_10697"/>
<gene>
    <name evidence="1" type="ORF">SAMN05421881_10697</name>
</gene>
<name>A0A1H3N7G8_9PROT</name>
<dbReference type="AlphaFoldDB" id="A0A1H3N7G8"/>